<sequence>MFNGASNIPNETLSVLRWVIPDIKKADYKNLTFNEIIMIQNFGLDYHLSDEQLSAIADRVRKDFASKEPEDYTVYDLKALRNILCGFNASEIQKIHPSAYKEASYEIGQLKCKPDVMKAFASLAVHYKAFGPAENWTDSTIRKIGEVTKYLPKNITQSYL</sequence>
<protein>
    <submittedName>
        <fullName evidence="1">Uncharacterized protein</fullName>
    </submittedName>
</protein>
<gene>
    <name evidence="1" type="ORF">RR46_06880</name>
</gene>
<dbReference type="AlphaFoldDB" id="A0A194PRS3"/>
<reference evidence="1 2" key="1">
    <citation type="journal article" date="2015" name="Nat. Commun.">
        <title>Outbred genome sequencing and CRISPR/Cas9 gene editing in butterflies.</title>
        <authorList>
            <person name="Li X."/>
            <person name="Fan D."/>
            <person name="Zhang W."/>
            <person name="Liu G."/>
            <person name="Zhang L."/>
            <person name="Zhao L."/>
            <person name="Fang X."/>
            <person name="Chen L."/>
            <person name="Dong Y."/>
            <person name="Chen Y."/>
            <person name="Ding Y."/>
            <person name="Zhao R."/>
            <person name="Feng M."/>
            <person name="Zhu Y."/>
            <person name="Feng Y."/>
            <person name="Jiang X."/>
            <person name="Zhu D."/>
            <person name="Xiang H."/>
            <person name="Feng X."/>
            <person name="Li S."/>
            <person name="Wang J."/>
            <person name="Zhang G."/>
            <person name="Kronforst M.R."/>
            <person name="Wang W."/>
        </authorList>
    </citation>
    <scope>NUCLEOTIDE SEQUENCE [LARGE SCALE GENOMIC DNA]</scope>
    <source>
        <strain evidence="1">Ya'a_city_454_Px</strain>
        <tissue evidence="1">Whole body</tissue>
    </source>
</reference>
<proteinExistence type="predicted"/>
<evidence type="ECO:0000313" key="1">
    <source>
        <dbReference type="EMBL" id="KPI96146.1"/>
    </source>
</evidence>
<organism evidence="1 2">
    <name type="scientific">Papilio xuthus</name>
    <name type="common">Asian swallowtail butterfly</name>
    <dbReference type="NCBI Taxonomy" id="66420"/>
    <lineage>
        <taxon>Eukaryota</taxon>
        <taxon>Metazoa</taxon>
        <taxon>Ecdysozoa</taxon>
        <taxon>Arthropoda</taxon>
        <taxon>Hexapoda</taxon>
        <taxon>Insecta</taxon>
        <taxon>Pterygota</taxon>
        <taxon>Neoptera</taxon>
        <taxon>Endopterygota</taxon>
        <taxon>Lepidoptera</taxon>
        <taxon>Glossata</taxon>
        <taxon>Ditrysia</taxon>
        <taxon>Papilionoidea</taxon>
        <taxon>Papilionidae</taxon>
        <taxon>Papilioninae</taxon>
        <taxon>Papilio</taxon>
    </lineage>
</organism>
<accession>A0A194PRS3</accession>
<keyword evidence="2" id="KW-1185">Reference proteome</keyword>
<dbReference type="Proteomes" id="UP000053268">
    <property type="component" value="Unassembled WGS sequence"/>
</dbReference>
<evidence type="ECO:0000313" key="2">
    <source>
        <dbReference type="Proteomes" id="UP000053268"/>
    </source>
</evidence>
<dbReference type="EMBL" id="KQ459594">
    <property type="protein sequence ID" value="KPI96146.1"/>
    <property type="molecule type" value="Genomic_DNA"/>
</dbReference>
<name>A0A194PRS3_PAPXU</name>